<feature type="binding site" evidence="4">
    <location>
        <position position="76"/>
    </location>
    <ligand>
        <name>a divalent metal cation</name>
        <dbReference type="ChEBI" id="CHEBI:60240"/>
        <label>1</label>
    </ligand>
</feature>
<dbReference type="Pfam" id="PF01784">
    <property type="entry name" value="DUF34_NIF3"/>
    <property type="match status" value="1"/>
</dbReference>
<feature type="binding site" evidence="4">
    <location>
        <position position="231"/>
    </location>
    <ligand>
        <name>a divalent metal cation</name>
        <dbReference type="ChEBI" id="CHEBI:60240"/>
        <label>1</label>
    </ligand>
</feature>
<keyword evidence="3 4" id="KW-0479">Metal-binding</keyword>
<dbReference type="InterPro" id="IPR036069">
    <property type="entry name" value="DUF34/NIF3_sf"/>
</dbReference>
<dbReference type="SUPFAM" id="SSF102705">
    <property type="entry name" value="NIF3 (NGG1p interacting factor 3)-like"/>
    <property type="match status" value="1"/>
</dbReference>
<evidence type="ECO:0000256" key="2">
    <source>
        <dbReference type="ARBA" id="ARBA00022112"/>
    </source>
</evidence>
<comment type="similarity">
    <text evidence="1">Belongs to the GTP cyclohydrolase I type 2/NIF3 family.</text>
</comment>
<dbReference type="GO" id="GO:0005737">
    <property type="term" value="C:cytoplasm"/>
    <property type="evidence" value="ECO:0007669"/>
    <property type="project" value="TreeGrafter"/>
</dbReference>
<name>A0A0A8VH21_YERRU</name>
<proteinExistence type="inferred from homology"/>
<evidence type="ECO:0000256" key="1">
    <source>
        <dbReference type="ARBA" id="ARBA00006964"/>
    </source>
</evidence>
<evidence type="ECO:0000256" key="4">
    <source>
        <dbReference type="PIRSR" id="PIRSR602678-1"/>
    </source>
</evidence>
<dbReference type="Gene3D" id="3.40.1390.30">
    <property type="entry name" value="NIF3 (NGG1p interacting factor 3)-like"/>
    <property type="match status" value="2"/>
</dbReference>
<gene>
    <name evidence="5" type="ORF">CSF007_5750</name>
</gene>
<feature type="binding site" evidence="4">
    <location>
        <position position="75"/>
    </location>
    <ligand>
        <name>a divalent metal cation</name>
        <dbReference type="ChEBI" id="CHEBI:60240"/>
        <label>1</label>
    </ligand>
</feature>
<evidence type="ECO:0000256" key="3">
    <source>
        <dbReference type="ARBA" id="ARBA00022723"/>
    </source>
</evidence>
<evidence type="ECO:0000313" key="5">
    <source>
        <dbReference type="EMBL" id="CEK26911.1"/>
    </source>
</evidence>
<dbReference type="EMBL" id="LN681231">
    <property type="protein sequence ID" value="CEK26911.1"/>
    <property type="molecule type" value="Genomic_DNA"/>
</dbReference>
<organism evidence="5">
    <name type="scientific">Yersinia ruckeri</name>
    <dbReference type="NCBI Taxonomy" id="29486"/>
    <lineage>
        <taxon>Bacteria</taxon>
        <taxon>Pseudomonadati</taxon>
        <taxon>Pseudomonadota</taxon>
        <taxon>Gammaproteobacteria</taxon>
        <taxon>Enterobacterales</taxon>
        <taxon>Yersiniaceae</taxon>
        <taxon>Yersinia</taxon>
    </lineage>
</organism>
<dbReference type="NCBIfam" id="TIGR00486">
    <property type="entry name" value="YbgI_SA1388"/>
    <property type="match status" value="1"/>
</dbReference>
<dbReference type="InterPro" id="IPR002678">
    <property type="entry name" value="DUF34/NIF3"/>
</dbReference>
<protein>
    <recommendedName>
        <fullName evidence="2">GTP cyclohydrolase 1 type 2 homolog</fullName>
    </recommendedName>
</protein>
<dbReference type="GO" id="GO:0046872">
    <property type="term" value="F:metal ion binding"/>
    <property type="evidence" value="ECO:0007669"/>
    <property type="project" value="UniProtKB-KW"/>
</dbReference>
<dbReference type="FunFam" id="3.40.1390.30:FF:000002">
    <property type="entry name" value="Nif3-like dinuclear metal center protein"/>
    <property type="match status" value="1"/>
</dbReference>
<feature type="binding site" evidence="4">
    <location>
        <position position="227"/>
    </location>
    <ligand>
        <name>a divalent metal cation</name>
        <dbReference type="ChEBI" id="CHEBI:60240"/>
        <label>1</label>
    </ligand>
</feature>
<sequence>MLTPITMVRDKSMRNDELEILLNTQLNTTAFQDYAPNGLQVEGRPDVQRIVTGVTASQALLDAAVEHRADAILVHHGYFWKNEPVMVRGMKRNRLKTLLTEDINLYGYHLPLDAHPTLGNNAQLAKLLNIDVKGEIEALLPYGQFEQPITNLALKERLEALLGRSVLHCGDHAPAEIRRVAWCTGGGQGYIQQAADFGVDAFITGEVSEQTIHIAREMGVNFYAAGHHATERYGIKALGEWLAAQQGFDVTFIDIPNPA</sequence>
<feature type="binding site" evidence="4">
    <location>
        <position position="113"/>
    </location>
    <ligand>
        <name>a divalent metal cation</name>
        <dbReference type="ChEBI" id="CHEBI:60240"/>
        <label>1</label>
    </ligand>
</feature>
<dbReference type="PANTHER" id="PTHR13799:SF14">
    <property type="entry name" value="GTP CYCLOHYDROLASE 1 TYPE 2 HOMOLOG"/>
    <property type="match status" value="1"/>
</dbReference>
<accession>A0A0A8VH21</accession>
<dbReference type="PANTHER" id="PTHR13799">
    <property type="entry name" value="NGG1 INTERACTING FACTOR 3"/>
    <property type="match status" value="1"/>
</dbReference>
<dbReference type="AlphaFoldDB" id="A0A0A8VH21"/>
<reference evidence="5" key="1">
    <citation type="journal article" date="2015" name="Genome Announc.">
        <title>Complete Genome Sequence of Yersinia ruckeri Strain CSF007-82, Etiologic Agent of Red Mouth Disease in Salmonid Fish.</title>
        <authorList>
            <person name="Nelson M.C."/>
            <person name="LaPatra S.E."/>
            <person name="Welch T.J."/>
            <person name="Graf J."/>
        </authorList>
    </citation>
    <scope>NUCLEOTIDE SEQUENCE</scope>
    <source>
        <strain evidence="5">CSF007-82</strain>
    </source>
</reference>
<dbReference type="NCBIfam" id="NF008064">
    <property type="entry name" value="PRK10799.1"/>
    <property type="match status" value="1"/>
</dbReference>